<feature type="region of interest" description="Disordered" evidence="1">
    <location>
        <begin position="1058"/>
        <end position="1092"/>
    </location>
</feature>
<dbReference type="InterPro" id="IPR036465">
    <property type="entry name" value="vWFA_dom_sf"/>
</dbReference>
<feature type="domain" description="ATPase dynein-related AAA" evidence="2">
    <location>
        <begin position="74"/>
        <end position="228"/>
    </location>
</feature>
<dbReference type="Proteomes" id="UP000016930">
    <property type="component" value="Unassembled WGS sequence"/>
</dbReference>
<dbReference type="EMBL" id="KB445797">
    <property type="protein sequence ID" value="EMD36897.1"/>
    <property type="molecule type" value="Genomic_DNA"/>
</dbReference>
<dbReference type="InterPro" id="IPR011704">
    <property type="entry name" value="ATPase_dyneun-rel_AAA"/>
</dbReference>
<dbReference type="GO" id="GO:0016887">
    <property type="term" value="F:ATP hydrolysis activity"/>
    <property type="evidence" value="ECO:0007669"/>
    <property type="project" value="InterPro"/>
</dbReference>
<dbReference type="GO" id="GO:0005737">
    <property type="term" value="C:cytoplasm"/>
    <property type="evidence" value="ECO:0007669"/>
    <property type="project" value="TreeGrafter"/>
</dbReference>
<dbReference type="HOGENOM" id="CLU_001400_1_0_1"/>
<dbReference type="SUPFAM" id="SSF53300">
    <property type="entry name" value="vWA-like"/>
    <property type="match status" value="1"/>
</dbReference>
<dbReference type="PANTHER" id="PTHR21610">
    <property type="entry name" value="VON WILLEBRAND FACTOR A DOMAIN-CONTAINING PROTEIN 8"/>
    <property type="match status" value="1"/>
</dbReference>
<dbReference type="SUPFAM" id="SSF52540">
    <property type="entry name" value="P-loop containing nucleoside triphosphate hydrolases"/>
    <property type="match status" value="2"/>
</dbReference>
<gene>
    <name evidence="3" type="ORF">CERSUDRAFT_137216</name>
</gene>
<evidence type="ECO:0000256" key="1">
    <source>
        <dbReference type="SAM" id="MobiDB-lite"/>
    </source>
</evidence>
<dbReference type="Pfam" id="PF07728">
    <property type="entry name" value="AAA_5"/>
    <property type="match status" value="3"/>
</dbReference>
<proteinExistence type="predicted"/>
<name>M2REM3_CERS8</name>
<evidence type="ECO:0000313" key="4">
    <source>
        <dbReference type="Proteomes" id="UP000016930"/>
    </source>
</evidence>
<dbReference type="GO" id="GO:0005524">
    <property type="term" value="F:ATP binding"/>
    <property type="evidence" value="ECO:0007669"/>
    <property type="project" value="InterPro"/>
</dbReference>
<feature type="compositionally biased region" description="Basic and acidic residues" evidence="1">
    <location>
        <begin position="1064"/>
        <end position="1074"/>
    </location>
</feature>
<dbReference type="PANTHER" id="PTHR21610:SF9">
    <property type="entry name" value="VON WILLEBRAND FACTOR A DOMAIN-CONTAINING PROTEIN 8"/>
    <property type="match status" value="1"/>
</dbReference>
<feature type="compositionally biased region" description="Gly residues" evidence="1">
    <location>
        <begin position="1080"/>
        <end position="1092"/>
    </location>
</feature>
<dbReference type="InterPro" id="IPR039891">
    <property type="entry name" value="VWA8"/>
</dbReference>
<dbReference type="OrthoDB" id="5186at2759"/>
<keyword evidence="4" id="KW-1185">Reference proteome</keyword>
<feature type="domain" description="ATPase dynein-related AAA" evidence="2">
    <location>
        <begin position="466"/>
        <end position="582"/>
    </location>
</feature>
<accession>M2REM3</accession>
<dbReference type="STRING" id="914234.M2REM3"/>
<feature type="domain" description="ATPase dynein-related AAA" evidence="2">
    <location>
        <begin position="784"/>
        <end position="923"/>
    </location>
</feature>
<dbReference type="Gene3D" id="3.40.50.300">
    <property type="entry name" value="P-loop containing nucleotide triphosphate hydrolases"/>
    <property type="match status" value="2"/>
</dbReference>
<evidence type="ECO:0000313" key="3">
    <source>
        <dbReference type="EMBL" id="EMD36897.1"/>
    </source>
</evidence>
<organism evidence="3 4">
    <name type="scientific">Ceriporiopsis subvermispora (strain B)</name>
    <name type="common">White-rot fungus</name>
    <name type="synonym">Gelatoporia subvermispora</name>
    <dbReference type="NCBI Taxonomy" id="914234"/>
    <lineage>
        <taxon>Eukaryota</taxon>
        <taxon>Fungi</taxon>
        <taxon>Dikarya</taxon>
        <taxon>Basidiomycota</taxon>
        <taxon>Agaricomycotina</taxon>
        <taxon>Agaricomycetes</taxon>
        <taxon>Polyporales</taxon>
        <taxon>Gelatoporiaceae</taxon>
        <taxon>Gelatoporia</taxon>
    </lineage>
</organism>
<protein>
    <recommendedName>
        <fullName evidence="2">ATPase dynein-related AAA domain-containing protein</fullName>
    </recommendedName>
</protein>
<dbReference type="InterPro" id="IPR027417">
    <property type="entry name" value="P-loop_NTPase"/>
</dbReference>
<reference evidence="3 4" key="1">
    <citation type="journal article" date="2012" name="Proc. Natl. Acad. Sci. U.S.A.">
        <title>Comparative genomics of Ceriporiopsis subvermispora and Phanerochaete chrysosporium provide insight into selective ligninolysis.</title>
        <authorList>
            <person name="Fernandez-Fueyo E."/>
            <person name="Ruiz-Duenas F.J."/>
            <person name="Ferreira P."/>
            <person name="Floudas D."/>
            <person name="Hibbett D.S."/>
            <person name="Canessa P."/>
            <person name="Larrondo L.F."/>
            <person name="James T.Y."/>
            <person name="Seelenfreund D."/>
            <person name="Lobos S."/>
            <person name="Polanco R."/>
            <person name="Tello M."/>
            <person name="Honda Y."/>
            <person name="Watanabe T."/>
            <person name="Watanabe T."/>
            <person name="Ryu J.S."/>
            <person name="Kubicek C.P."/>
            <person name="Schmoll M."/>
            <person name="Gaskell J."/>
            <person name="Hammel K.E."/>
            <person name="St John F.J."/>
            <person name="Vanden Wymelenberg A."/>
            <person name="Sabat G."/>
            <person name="Splinter BonDurant S."/>
            <person name="Syed K."/>
            <person name="Yadav J.S."/>
            <person name="Doddapaneni H."/>
            <person name="Subramanian V."/>
            <person name="Lavin J.L."/>
            <person name="Oguiza J.A."/>
            <person name="Perez G."/>
            <person name="Pisabarro A.G."/>
            <person name="Ramirez L."/>
            <person name="Santoyo F."/>
            <person name="Master E."/>
            <person name="Coutinho P.M."/>
            <person name="Henrissat B."/>
            <person name="Lombard V."/>
            <person name="Magnuson J.K."/>
            <person name="Kuees U."/>
            <person name="Hori C."/>
            <person name="Igarashi K."/>
            <person name="Samejima M."/>
            <person name="Held B.W."/>
            <person name="Barry K.W."/>
            <person name="LaButti K.M."/>
            <person name="Lapidus A."/>
            <person name="Lindquist E.A."/>
            <person name="Lucas S.M."/>
            <person name="Riley R."/>
            <person name="Salamov A.A."/>
            <person name="Hoffmeister D."/>
            <person name="Schwenk D."/>
            <person name="Hadar Y."/>
            <person name="Yarden O."/>
            <person name="de Vries R.P."/>
            <person name="Wiebenga A."/>
            <person name="Stenlid J."/>
            <person name="Eastwood D."/>
            <person name="Grigoriev I.V."/>
            <person name="Berka R.M."/>
            <person name="Blanchette R.A."/>
            <person name="Kersten P."/>
            <person name="Martinez A.T."/>
            <person name="Vicuna R."/>
            <person name="Cullen D."/>
        </authorList>
    </citation>
    <scope>NUCLEOTIDE SEQUENCE [LARGE SCALE GENOMIC DNA]</scope>
    <source>
        <strain evidence="3 4">B</strain>
    </source>
</reference>
<sequence>MAERRLNQILNELTPSPPVIGTLKLGNISYDISASLTPSRLPHVAEDTLLDTSDNYNLDNLHFLLQKYLLGQDIFLLSQPGPYARRLALTFCSLINSEYEFIALHRDIGETELKQGREIREGGTLVYVDSAAVRAVKHGRILIIEGIEKAERGIMPVLNNLLENREMNLDDGTHIVHPHQWSTLDASSAALRGKTFIPAHKNFRVIAIAAPVPPYPGYPLDPPFRSRFQARFVDPAGALLALSTPPDSSAPSLPPPHLYTALREIILTAQFASEARHTLDAAAKSQLPAFPQTALAKLNALVAAFPPPPRLAPEHLARLVLSLHPALLHAPFMAWAMLARQIEEAGLGTLGSPSLVGDGESDGAGLLGYTLQQIERKDERTVRITFAGPEGMPAITLGAPTGPGPLLTVPLPSSDTPEQQMRNLGFIATPRVLGLLAYMLQAHALGWDVSYIPPAQLATASCSTATLVRVFCAVLGYEGEDVHLYKELGGREIVMRRRIEEGGATVWEPSPLVEGVWEGRLVHMDGIDVVGPTAGSLARLFQDRELELWETKRIVQQASEYEKASEGLSVAHPAFRVICTASKSLPLKDWLSDEHANMFFPVVAQPMSPVEESAVLTQTGCPTGVIRTLLAFAERYRTRIAADTVQKNRRLGTRALVRIARRVARFPWEESTLREMIGRAILAEFVPRTEAMSLDEMFEETEITKQTPPFNPPPVVQEHGLLFPEPTGPSLLSTEPTVIPFFDPAEDPEGFASHVPQMEHFYDNSLQTGLMRDLAIDLEILGEHLVLLGNQGVGKNKIVDRLCQLLHRPREYIQLHRDTTVNQLLFQTVLEHGLIKYTDSPLLRAITLGRVIIIDEADKAAEHVVAIFRSLAGHGQLTLPDGRRVRRKKEREDDIVVHPKFRLVLLANRPGYPFLGNHFLQVLGDNFSCHAVTNPDMQSERKILSQLAPELSEDLVLRLVAAFHDLRSAYENGSLTYPYSLRELINVVRHMRSYPNDPLEATLRNVFDFDVYKPDTMEKLAEILDHHGLVVKHLGIDAAREAARKKILDIKFEPKGDTSLSEPKYGKDDPDNKPHFGGNTWAGGTGGRDTAGLGGRGGHMRLFKGHDIKQVSDKLKNDVPDHIKEKAREMARQELARRLEELDMTAGEARGYGALLTAVEAHISRLHDLLENLAAREEERVWVKRQTDGELDDNRLTEGLTGEATVYKRRGMEKPELGRPQIKPKRIRFLFDVSASMYRFQYDGRLKRSMETAVMLMETFDRLSRKDKYVWDIYGHSGDSPTIPLVEASEQDLELRDRWKIVEKMEMISQYTFAGDYTVEAIEKAVDEVAKFDADDWFVIAVTDANFGRYDISADDLQRVMNRQPKVHTALICIGEGAEASWIPQKLPGKGFRVANTADIPTVLRSILSTMVDR</sequence>
<evidence type="ECO:0000259" key="2">
    <source>
        <dbReference type="Pfam" id="PF07728"/>
    </source>
</evidence>